<dbReference type="Proteomes" id="UP000249497">
    <property type="component" value="Unassembled WGS sequence"/>
</dbReference>
<name>A0A8T8WTB9_ASPJA</name>
<proteinExistence type="predicted"/>
<gene>
    <name evidence="3" type="ORF">BO86DRAFT_437293</name>
</gene>
<evidence type="ECO:0000313" key="3">
    <source>
        <dbReference type="EMBL" id="RAH79041.1"/>
    </source>
</evidence>
<dbReference type="OrthoDB" id="4479550at2759"/>
<organism evidence="3 4">
    <name type="scientific">Aspergillus japonicus CBS 114.51</name>
    <dbReference type="NCBI Taxonomy" id="1448312"/>
    <lineage>
        <taxon>Eukaryota</taxon>
        <taxon>Fungi</taxon>
        <taxon>Dikarya</taxon>
        <taxon>Ascomycota</taxon>
        <taxon>Pezizomycotina</taxon>
        <taxon>Eurotiomycetes</taxon>
        <taxon>Eurotiomycetidae</taxon>
        <taxon>Eurotiales</taxon>
        <taxon>Aspergillaceae</taxon>
        <taxon>Aspergillus</taxon>
        <taxon>Aspergillus subgen. Circumdati</taxon>
    </lineage>
</organism>
<feature type="region of interest" description="Disordered" evidence="2">
    <location>
        <begin position="530"/>
        <end position="569"/>
    </location>
</feature>
<feature type="region of interest" description="Disordered" evidence="2">
    <location>
        <begin position="839"/>
        <end position="858"/>
    </location>
</feature>
<dbReference type="EMBL" id="KZ824819">
    <property type="protein sequence ID" value="RAH79041.1"/>
    <property type="molecule type" value="Genomic_DNA"/>
</dbReference>
<feature type="region of interest" description="Disordered" evidence="2">
    <location>
        <begin position="605"/>
        <end position="646"/>
    </location>
</feature>
<feature type="region of interest" description="Disordered" evidence="2">
    <location>
        <begin position="149"/>
        <end position="171"/>
    </location>
</feature>
<feature type="coiled-coil region" evidence="1">
    <location>
        <begin position="1044"/>
        <end position="1071"/>
    </location>
</feature>
<keyword evidence="1" id="KW-0175">Coiled coil</keyword>
<accession>A0A8T8WTB9</accession>
<evidence type="ECO:0000313" key="4">
    <source>
        <dbReference type="Proteomes" id="UP000249497"/>
    </source>
</evidence>
<evidence type="ECO:0000256" key="2">
    <source>
        <dbReference type="SAM" id="MobiDB-lite"/>
    </source>
</evidence>
<feature type="compositionally biased region" description="Polar residues" evidence="2">
    <location>
        <begin position="294"/>
        <end position="306"/>
    </location>
</feature>
<feature type="compositionally biased region" description="Polar residues" evidence="2">
    <location>
        <begin position="427"/>
        <end position="445"/>
    </location>
</feature>
<sequence length="1077" mass="117148">MFNPRSLRGSNPYDTCSPTPAVYHRLMTMHPTNTLIDTKSVSTIVLPSVSGEDQDTTRAWFCPSPSASVFEDSRVPFFAGFSEDLTVQRDVIRPVTPAESPNWIVYDTHEADSHTPPSFSHWKNASQSDSRPGILRVVSDPRTKVLKNVCNTPPRSPAKKSRRQSLGSYVSKLRRRDQLIKKLKSHYPRRTGRISKHGELPLPHRSALLPVSNSNQASGLGQGHSRQSVSSDLNVTALSPGGPVQRTRQTVDSSRGGSVRSSLLAFWDWLVYAPENTTPIPTQQHESEKHAKYPTSQTPSASSSHHITPPCPLELKTFTTATSLSKDKRTPTPPPLSQEKASIVSPQKIIPPSGFSAREKPLHHRKTNLHRMAADKLSVQDPFQDPRTPERRYTGPSGTTLSEDFSMESKSERPCGNVNHDDEENLLLSQRSQVSASRSTSYSIDSNKRSRIPMATYHRRTPAGPSPLERELQSPSAQRSAIPVPVQKRSASSPACAYEVTLTELCIGKAPFVDAPSTLSTQSSEGLLGATTSNVVPTTGRGHTISTYSSDDDLNIDEETPKPRRTVYTGEYRTPVAERTAQRIHGPRLRISSSADEVLRGTGSQSVGYISSQGSDSGEIQSIDKSSSFERGQDGIGDTPGNGRHPVNSNEQEGFESCVETQGLGEETKAYEGKLAAPAPKSVLSGQIRSQASVTKASPLELQANDNLLPIASPCLKKGQDHTPPSNESHHDTQHIADSHIGSTVESFRVQRTAALHSHPVRSSSVEAMYEFPIQDTDPLKSNPSNGTDQAATFENILSKSIENPRTYIDVRVQNPAPRSERKIFSIRNMFKPRAGADKELINPDNGGSIQKTPPTAKPIRKAVSSKNLGAAMKPSSLGWSITHSRKTRTGQISSPIQIPLEQLPAGYKPLPGPSAFNLVNVERTLPTNTTVHTPTAAGSRSRRHVVTASSGSPYLARQASELSSKSVLAAASPSRIPVLVHTGVQTENRLVKQRVGAHDGVLDHFIKKYGGGAMTPPQRDTFLRAAVALIQHLEGVGAAQKALDEAIASKDKRQSEKEAAEEALELLYEQLEGFLS</sequence>
<dbReference type="AlphaFoldDB" id="A0A8T8WTB9"/>
<dbReference type="RefSeq" id="XP_025524935.1">
    <property type="nucleotide sequence ID" value="XM_025676054.1"/>
</dbReference>
<feature type="region of interest" description="Disordered" evidence="2">
    <location>
        <begin position="712"/>
        <end position="734"/>
    </location>
</feature>
<reference evidence="3 4" key="1">
    <citation type="submission" date="2018-02" db="EMBL/GenBank/DDBJ databases">
        <title>The genomes of Aspergillus section Nigri reveals drivers in fungal speciation.</title>
        <authorList>
            <consortium name="DOE Joint Genome Institute"/>
            <person name="Vesth T.C."/>
            <person name="Nybo J."/>
            <person name="Theobald S."/>
            <person name="Brandl J."/>
            <person name="Frisvad J.C."/>
            <person name="Nielsen K.F."/>
            <person name="Lyhne E.K."/>
            <person name="Kogle M.E."/>
            <person name="Kuo A."/>
            <person name="Riley R."/>
            <person name="Clum A."/>
            <person name="Nolan M."/>
            <person name="Lipzen A."/>
            <person name="Salamov A."/>
            <person name="Henrissat B."/>
            <person name="Wiebenga A."/>
            <person name="De vries R.P."/>
            <person name="Grigoriev I.V."/>
            <person name="Mortensen U.H."/>
            <person name="Andersen M.R."/>
            <person name="Baker S.E."/>
        </authorList>
    </citation>
    <scope>NUCLEOTIDE SEQUENCE [LARGE SCALE GENOMIC DNA]</scope>
    <source>
        <strain evidence="3 4">CBS 114.51</strain>
    </source>
</reference>
<protein>
    <submittedName>
        <fullName evidence="3">Uncharacterized protein</fullName>
    </submittedName>
</protein>
<dbReference type="GeneID" id="37179747"/>
<evidence type="ECO:0000256" key="1">
    <source>
        <dbReference type="SAM" id="Coils"/>
    </source>
</evidence>
<feature type="compositionally biased region" description="Polar residues" evidence="2">
    <location>
        <begin position="605"/>
        <end position="626"/>
    </location>
</feature>
<feature type="compositionally biased region" description="Polar residues" evidence="2">
    <location>
        <begin position="211"/>
        <end position="237"/>
    </location>
</feature>
<feature type="region of interest" description="Disordered" evidence="2">
    <location>
        <begin position="189"/>
        <end position="256"/>
    </location>
</feature>
<feature type="region of interest" description="Disordered" evidence="2">
    <location>
        <begin position="278"/>
        <end position="486"/>
    </location>
</feature>
<keyword evidence="4" id="KW-1185">Reference proteome</keyword>